<feature type="compositionally biased region" description="Basic and acidic residues" evidence="1">
    <location>
        <begin position="73"/>
        <end position="139"/>
    </location>
</feature>
<dbReference type="Proteomes" id="UP000799537">
    <property type="component" value="Unassembled WGS sequence"/>
</dbReference>
<accession>A0A6A6CZN2</accession>
<dbReference type="AlphaFoldDB" id="A0A6A6CZN2"/>
<feature type="domain" description="Hypervirulence associated protein TUDOR" evidence="2">
    <location>
        <begin position="259"/>
        <end position="316"/>
    </location>
</feature>
<keyword evidence="4" id="KW-1185">Reference proteome</keyword>
<evidence type="ECO:0000313" key="3">
    <source>
        <dbReference type="EMBL" id="KAF2172485.1"/>
    </source>
</evidence>
<dbReference type="GeneID" id="54568737"/>
<gene>
    <name evidence="3" type="ORF">M409DRAFT_63156</name>
</gene>
<feature type="compositionally biased region" description="Acidic residues" evidence="1">
    <location>
        <begin position="140"/>
        <end position="198"/>
    </location>
</feature>
<dbReference type="Pfam" id="PF11160">
    <property type="entry name" value="Hva1_TUDOR"/>
    <property type="match status" value="1"/>
</dbReference>
<reference evidence="3" key="1">
    <citation type="journal article" date="2020" name="Stud. Mycol.">
        <title>101 Dothideomycetes genomes: a test case for predicting lifestyles and emergence of pathogens.</title>
        <authorList>
            <person name="Haridas S."/>
            <person name="Albert R."/>
            <person name="Binder M."/>
            <person name="Bloem J."/>
            <person name="Labutti K."/>
            <person name="Salamov A."/>
            <person name="Andreopoulos B."/>
            <person name="Baker S."/>
            <person name="Barry K."/>
            <person name="Bills G."/>
            <person name="Bluhm B."/>
            <person name="Cannon C."/>
            <person name="Castanera R."/>
            <person name="Culley D."/>
            <person name="Daum C."/>
            <person name="Ezra D."/>
            <person name="Gonzalez J."/>
            <person name="Henrissat B."/>
            <person name="Kuo A."/>
            <person name="Liang C."/>
            <person name="Lipzen A."/>
            <person name="Lutzoni F."/>
            <person name="Magnuson J."/>
            <person name="Mondo S."/>
            <person name="Nolan M."/>
            <person name="Ohm R."/>
            <person name="Pangilinan J."/>
            <person name="Park H.-J."/>
            <person name="Ramirez L."/>
            <person name="Alfaro M."/>
            <person name="Sun H."/>
            <person name="Tritt A."/>
            <person name="Yoshinaga Y."/>
            <person name="Zwiers L.-H."/>
            <person name="Turgeon B."/>
            <person name="Goodwin S."/>
            <person name="Spatafora J."/>
            <person name="Crous P."/>
            <person name="Grigoriev I."/>
        </authorList>
    </citation>
    <scope>NUCLEOTIDE SEQUENCE</scope>
    <source>
        <strain evidence="3">ATCC 36951</strain>
    </source>
</reference>
<evidence type="ECO:0000256" key="1">
    <source>
        <dbReference type="SAM" id="MobiDB-lite"/>
    </source>
</evidence>
<organism evidence="3 4">
    <name type="scientific">Zasmidium cellare ATCC 36951</name>
    <dbReference type="NCBI Taxonomy" id="1080233"/>
    <lineage>
        <taxon>Eukaryota</taxon>
        <taxon>Fungi</taxon>
        <taxon>Dikarya</taxon>
        <taxon>Ascomycota</taxon>
        <taxon>Pezizomycotina</taxon>
        <taxon>Dothideomycetes</taxon>
        <taxon>Dothideomycetidae</taxon>
        <taxon>Mycosphaerellales</taxon>
        <taxon>Mycosphaerellaceae</taxon>
        <taxon>Zasmidium</taxon>
    </lineage>
</organism>
<sequence length="321" mass="35944">MPPKDKYTDPELRDEVKEELKQSEKGGAPGQWSAGKAQMMASEYKKRGGDYTTDKSQKDESQQNLSNWGDEEWQTKEGSGHAKKEDGTEKRYLPKKAWEQMSEKEKEETDRKKQEESKEGKQYVENTGKAKESRKKANEDQDEEDDDDDDDDEELDAAAKDDEDEEEFIDDGEANDEDDEEDEDVEAEGEADADEGEDDAKPGEKRKPKKQQPNGTPKKQKSSSNSNSNKSNGKTIGSKHMDATEPAPRGSADRLPKKGQHIQWKAMPGYVDGEVVEVLTQGKNVDGKSVKASKEDPKIVLKSSSSGKICVHKPEACFFED</sequence>
<dbReference type="OrthoDB" id="3360421at2759"/>
<feature type="region of interest" description="Disordered" evidence="1">
    <location>
        <begin position="1"/>
        <end position="260"/>
    </location>
</feature>
<feature type="compositionally biased region" description="Basic and acidic residues" evidence="1">
    <location>
        <begin position="43"/>
        <end position="61"/>
    </location>
</feature>
<name>A0A6A6CZN2_ZASCE</name>
<protein>
    <recommendedName>
        <fullName evidence="2">Hypervirulence associated protein TUDOR domain-containing protein</fullName>
    </recommendedName>
</protein>
<proteinExistence type="predicted"/>
<evidence type="ECO:0000313" key="4">
    <source>
        <dbReference type="Proteomes" id="UP000799537"/>
    </source>
</evidence>
<dbReference type="EMBL" id="ML993581">
    <property type="protein sequence ID" value="KAF2172485.1"/>
    <property type="molecule type" value="Genomic_DNA"/>
</dbReference>
<dbReference type="InterPro" id="IPR021331">
    <property type="entry name" value="Hva1_TUDOR"/>
</dbReference>
<evidence type="ECO:0000259" key="2">
    <source>
        <dbReference type="Pfam" id="PF11160"/>
    </source>
</evidence>
<feature type="compositionally biased region" description="Low complexity" evidence="1">
    <location>
        <begin position="222"/>
        <end position="232"/>
    </location>
</feature>
<dbReference type="RefSeq" id="XP_033673374.1">
    <property type="nucleotide sequence ID" value="XM_033815465.1"/>
</dbReference>
<feature type="compositionally biased region" description="Basic and acidic residues" evidence="1">
    <location>
        <begin position="1"/>
        <end position="24"/>
    </location>
</feature>